<dbReference type="InterPro" id="IPR004692">
    <property type="entry name" value="SecG"/>
</dbReference>
<evidence type="ECO:0000256" key="6">
    <source>
        <dbReference type="ARBA" id="ARBA00022692"/>
    </source>
</evidence>
<dbReference type="PRINTS" id="PR01651">
    <property type="entry name" value="SECGEXPORT"/>
</dbReference>
<feature type="region of interest" description="Disordered" evidence="12">
    <location>
        <begin position="84"/>
        <end position="103"/>
    </location>
</feature>
<sequence precursor="true">MYQVFLIIFLLIAIFLVSLIMIQHGNGADTGASFSSSASINLVGSSNFSNFISRMTAIVSIFFFTLSLILGILTTNHKQKDSQWNHLDQDSKAPQQEKNNSIS</sequence>
<dbReference type="Pfam" id="PF03840">
    <property type="entry name" value="SecG"/>
    <property type="match status" value="1"/>
</dbReference>
<gene>
    <name evidence="13" type="ORF">A35E_00591</name>
</gene>
<keyword evidence="4 11" id="KW-0813">Transport</keyword>
<comment type="function">
    <text evidence="11">Involved in protein export. Participates in an early event of protein translocation.</text>
</comment>
<evidence type="ECO:0000256" key="2">
    <source>
        <dbReference type="ARBA" id="ARBA00008445"/>
    </source>
</evidence>
<dbReference type="PANTHER" id="PTHR34182">
    <property type="entry name" value="PROTEIN-EXPORT MEMBRANE PROTEIN SECG"/>
    <property type="match status" value="1"/>
</dbReference>
<dbReference type="GO" id="GO:0005886">
    <property type="term" value="C:plasma membrane"/>
    <property type="evidence" value="ECO:0007669"/>
    <property type="project" value="UniProtKB-SubCell"/>
</dbReference>
<keyword evidence="6 11" id="KW-0812">Transmembrane</keyword>
<evidence type="ECO:0000256" key="12">
    <source>
        <dbReference type="SAM" id="MobiDB-lite"/>
    </source>
</evidence>
<evidence type="ECO:0000256" key="11">
    <source>
        <dbReference type="RuleBase" id="RU365087"/>
    </source>
</evidence>
<accession>J7GWN6</accession>
<dbReference type="GO" id="GO:0043952">
    <property type="term" value="P:protein transport by the Sec complex"/>
    <property type="evidence" value="ECO:0007669"/>
    <property type="project" value="TreeGrafter"/>
</dbReference>
<comment type="similarity">
    <text evidence="2 11">Belongs to the SecG family.</text>
</comment>
<keyword evidence="9 11" id="KW-0811">Translocation</keyword>
<dbReference type="GO" id="GO:0009306">
    <property type="term" value="P:protein secretion"/>
    <property type="evidence" value="ECO:0007669"/>
    <property type="project" value="UniProtKB-UniRule"/>
</dbReference>
<dbReference type="OrthoDB" id="9813947at2"/>
<keyword evidence="5 11" id="KW-1003">Cell membrane</keyword>
<dbReference type="PANTHER" id="PTHR34182:SF1">
    <property type="entry name" value="PROTEIN-EXPORT MEMBRANE PROTEIN SECG"/>
    <property type="match status" value="1"/>
</dbReference>
<evidence type="ECO:0000256" key="7">
    <source>
        <dbReference type="ARBA" id="ARBA00022927"/>
    </source>
</evidence>
<evidence type="ECO:0000256" key="9">
    <source>
        <dbReference type="ARBA" id="ARBA00023010"/>
    </source>
</evidence>
<dbReference type="STRING" id="134287.A35E_00591"/>
<reference evidence="13 14" key="1">
    <citation type="journal article" date="2012" name="Mol. Biol. Evol.">
        <title>Genome reduction and co-evolution between the primary and secondary bacterial symbionts of psyllids.</title>
        <authorList>
            <person name="Sloan D.B."/>
            <person name="Moran N.A."/>
        </authorList>
    </citation>
    <scope>NUCLEOTIDE SEQUENCE [LARGE SCALE GENOMIC DNA]</scope>
    <source>
        <strain evidence="13">Hcub_S</strain>
    </source>
</reference>
<comment type="caution">
    <text evidence="11">Lacks conserved residue(s) required for the propagation of feature annotation.</text>
</comment>
<dbReference type="AlphaFoldDB" id="J7GWN6"/>
<evidence type="ECO:0000256" key="10">
    <source>
        <dbReference type="ARBA" id="ARBA00023136"/>
    </source>
</evidence>
<keyword evidence="10 11" id="KW-0472">Membrane</keyword>
<evidence type="ECO:0000256" key="5">
    <source>
        <dbReference type="ARBA" id="ARBA00022475"/>
    </source>
</evidence>
<feature type="transmembrane region" description="Helical" evidence="11">
    <location>
        <begin position="51"/>
        <end position="73"/>
    </location>
</feature>
<dbReference type="NCBIfam" id="TIGR00810">
    <property type="entry name" value="secG"/>
    <property type="match status" value="1"/>
</dbReference>
<dbReference type="GO" id="GO:0015450">
    <property type="term" value="F:protein-transporting ATPase activity"/>
    <property type="evidence" value="ECO:0007669"/>
    <property type="project" value="UniProtKB-UniRule"/>
</dbReference>
<dbReference type="KEGG" id="sehc:A35E_00591"/>
<comment type="subcellular location">
    <subcellularLocation>
        <location evidence="1 11">Cell membrane</location>
        <topology evidence="1 11">Multi-pass membrane protein</topology>
    </subcellularLocation>
</comment>
<evidence type="ECO:0000313" key="14">
    <source>
        <dbReference type="Proteomes" id="UP000003937"/>
    </source>
</evidence>
<proteinExistence type="inferred from homology"/>
<dbReference type="EMBL" id="CP003547">
    <property type="protein sequence ID" value="AFP85876.1"/>
    <property type="molecule type" value="Genomic_DNA"/>
</dbReference>
<keyword evidence="14" id="KW-1185">Reference proteome</keyword>
<organism evidence="13 14">
    <name type="scientific">secondary endosymbiont of Heteropsylla cubana</name>
    <dbReference type="NCBI Taxonomy" id="134287"/>
    <lineage>
        <taxon>Bacteria</taxon>
        <taxon>Pseudomonadati</taxon>
        <taxon>Pseudomonadota</taxon>
        <taxon>Gammaproteobacteria</taxon>
        <taxon>Enterobacterales</taxon>
        <taxon>Enterobacteriaceae</taxon>
        <taxon>aphid secondary symbionts</taxon>
    </lineage>
</organism>
<dbReference type="Proteomes" id="UP000003937">
    <property type="component" value="Chromosome"/>
</dbReference>
<dbReference type="RefSeq" id="WP_014889173.1">
    <property type="nucleotide sequence ID" value="NC_018420.1"/>
</dbReference>
<name>J7GWN6_9ENTR</name>
<feature type="compositionally biased region" description="Polar residues" evidence="12">
    <location>
        <begin position="92"/>
        <end position="103"/>
    </location>
</feature>
<evidence type="ECO:0000256" key="4">
    <source>
        <dbReference type="ARBA" id="ARBA00022448"/>
    </source>
</evidence>
<evidence type="ECO:0000256" key="3">
    <source>
        <dbReference type="ARBA" id="ARBA00017876"/>
    </source>
</evidence>
<keyword evidence="7 11" id="KW-0653">Protein transport</keyword>
<evidence type="ECO:0000256" key="8">
    <source>
        <dbReference type="ARBA" id="ARBA00022989"/>
    </source>
</evidence>
<dbReference type="HOGENOM" id="CLU_094156_2_2_6"/>
<keyword evidence="8 11" id="KW-1133">Transmembrane helix</keyword>
<dbReference type="GO" id="GO:0065002">
    <property type="term" value="P:intracellular protein transmembrane transport"/>
    <property type="evidence" value="ECO:0007669"/>
    <property type="project" value="TreeGrafter"/>
</dbReference>
<evidence type="ECO:0000256" key="1">
    <source>
        <dbReference type="ARBA" id="ARBA00004651"/>
    </source>
</evidence>
<protein>
    <recommendedName>
        <fullName evidence="3 11">Protein-export membrane protein SecG</fullName>
    </recommendedName>
</protein>
<evidence type="ECO:0000313" key="13">
    <source>
        <dbReference type="EMBL" id="AFP85876.1"/>
    </source>
</evidence>